<gene>
    <name evidence="1" type="ORF">K435DRAFT_967190</name>
</gene>
<dbReference type="SUPFAM" id="SSF52047">
    <property type="entry name" value="RNI-like"/>
    <property type="match status" value="1"/>
</dbReference>
<sequence length="268" mass="30202">MAVPDWGQPSPSSFALLGILESCTGLEHLELGRSRYSLIVVSGQNSLETLQLKSMRISTSIDLLEQAPLMSLVNTTKLRQLECSAVSSWEEDRFLKSLTKTSLEHLTWHVHGRRVPHHPGDMEFFTSLPKLAFLHVHLSVKNDLLPTSRKYPEAVTTFALNYAMDVIDALSKSSTIRELMLHFNWESFITVTPEGIFHPQWSMWETLDRKSSVSDQEGGLTTKIVLDFARVDRLSGHSLRTEACEAFSGAHSRDRLTILFDGQPQPLN</sequence>
<dbReference type="AlphaFoldDB" id="A0A4S8LVG2"/>
<dbReference type="EMBL" id="ML179244">
    <property type="protein sequence ID" value="THU93619.1"/>
    <property type="molecule type" value="Genomic_DNA"/>
</dbReference>
<name>A0A4S8LVG2_DENBC</name>
<protein>
    <submittedName>
        <fullName evidence="1">Uncharacterized protein</fullName>
    </submittedName>
</protein>
<evidence type="ECO:0000313" key="1">
    <source>
        <dbReference type="EMBL" id="THU93619.1"/>
    </source>
</evidence>
<organism evidence="1 2">
    <name type="scientific">Dendrothele bispora (strain CBS 962.96)</name>
    <dbReference type="NCBI Taxonomy" id="1314807"/>
    <lineage>
        <taxon>Eukaryota</taxon>
        <taxon>Fungi</taxon>
        <taxon>Dikarya</taxon>
        <taxon>Basidiomycota</taxon>
        <taxon>Agaricomycotina</taxon>
        <taxon>Agaricomycetes</taxon>
        <taxon>Agaricomycetidae</taxon>
        <taxon>Agaricales</taxon>
        <taxon>Agaricales incertae sedis</taxon>
        <taxon>Dendrothele</taxon>
    </lineage>
</organism>
<dbReference type="Gene3D" id="3.80.10.10">
    <property type="entry name" value="Ribonuclease Inhibitor"/>
    <property type="match status" value="1"/>
</dbReference>
<keyword evidence="2" id="KW-1185">Reference proteome</keyword>
<dbReference type="Proteomes" id="UP000297245">
    <property type="component" value="Unassembled WGS sequence"/>
</dbReference>
<accession>A0A4S8LVG2</accession>
<reference evidence="1 2" key="1">
    <citation type="journal article" date="2019" name="Nat. Ecol. Evol.">
        <title>Megaphylogeny resolves global patterns of mushroom evolution.</title>
        <authorList>
            <person name="Varga T."/>
            <person name="Krizsan K."/>
            <person name="Foldi C."/>
            <person name="Dima B."/>
            <person name="Sanchez-Garcia M."/>
            <person name="Sanchez-Ramirez S."/>
            <person name="Szollosi G.J."/>
            <person name="Szarkandi J.G."/>
            <person name="Papp V."/>
            <person name="Albert L."/>
            <person name="Andreopoulos W."/>
            <person name="Angelini C."/>
            <person name="Antonin V."/>
            <person name="Barry K.W."/>
            <person name="Bougher N.L."/>
            <person name="Buchanan P."/>
            <person name="Buyck B."/>
            <person name="Bense V."/>
            <person name="Catcheside P."/>
            <person name="Chovatia M."/>
            <person name="Cooper J."/>
            <person name="Damon W."/>
            <person name="Desjardin D."/>
            <person name="Finy P."/>
            <person name="Geml J."/>
            <person name="Haridas S."/>
            <person name="Hughes K."/>
            <person name="Justo A."/>
            <person name="Karasinski D."/>
            <person name="Kautmanova I."/>
            <person name="Kiss B."/>
            <person name="Kocsube S."/>
            <person name="Kotiranta H."/>
            <person name="LaButti K.M."/>
            <person name="Lechner B.E."/>
            <person name="Liimatainen K."/>
            <person name="Lipzen A."/>
            <person name="Lukacs Z."/>
            <person name="Mihaltcheva S."/>
            <person name="Morgado L.N."/>
            <person name="Niskanen T."/>
            <person name="Noordeloos M.E."/>
            <person name="Ohm R.A."/>
            <person name="Ortiz-Santana B."/>
            <person name="Ovrebo C."/>
            <person name="Racz N."/>
            <person name="Riley R."/>
            <person name="Savchenko A."/>
            <person name="Shiryaev A."/>
            <person name="Soop K."/>
            <person name="Spirin V."/>
            <person name="Szebenyi C."/>
            <person name="Tomsovsky M."/>
            <person name="Tulloss R.E."/>
            <person name="Uehling J."/>
            <person name="Grigoriev I.V."/>
            <person name="Vagvolgyi C."/>
            <person name="Papp T."/>
            <person name="Martin F.M."/>
            <person name="Miettinen O."/>
            <person name="Hibbett D.S."/>
            <person name="Nagy L.G."/>
        </authorList>
    </citation>
    <scope>NUCLEOTIDE SEQUENCE [LARGE SCALE GENOMIC DNA]</scope>
    <source>
        <strain evidence="1 2">CBS 962.96</strain>
    </source>
</reference>
<proteinExistence type="predicted"/>
<dbReference type="InterPro" id="IPR032675">
    <property type="entry name" value="LRR_dom_sf"/>
</dbReference>
<evidence type="ECO:0000313" key="2">
    <source>
        <dbReference type="Proteomes" id="UP000297245"/>
    </source>
</evidence>